<reference evidence="1 2" key="1">
    <citation type="journal article" date="2019" name="Int. J. Syst. Evol. Microbiol.">
        <title>The Global Catalogue of Microorganisms (GCM) 10K type strain sequencing project: providing services to taxonomists for standard genome sequencing and annotation.</title>
        <authorList>
            <consortium name="The Broad Institute Genomics Platform"/>
            <consortium name="The Broad Institute Genome Sequencing Center for Infectious Disease"/>
            <person name="Wu L."/>
            <person name="Ma J."/>
        </authorList>
    </citation>
    <scope>NUCLEOTIDE SEQUENCE [LARGE SCALE GENOMIC DNA]</scope>
    <source>
        <strain evidence="1 2">JCM 9731</strain>
    </source>
</reference>
<name>A0ABN0VX23_9BACI</name>
<organism evidence="1 2">
    <name type="scientific">Bacillus carboniphilus</name>
    <dbReference type="NCBI Taxonomy" id="86663"/>
    <lineage>
        <taxon>Bacteria</taxon>
        <taxon>Bacillati</taxon>
        <taxon>Bacillota</taxon>
        <taxon>Bacilli</taxon>
        <taxon>Bacillales</taxon>
        <taxon>Bacillaceae</taxon>
        <taxon>Bacillus</taxon>
    </lineage>
</organism>
<gene>
    <name evidence="1" type="ORF">GCM10008967_07460</name>
</gene>
<evidence type="ECO:0000313" key="2">
    <source>
        <dbReference type="Proteomes" id="UP001500782"/>
    </source>
</evidence>
<dbReference type="EMBL" id="BAAADJ010000006">
    <property type="protein sequence ID" value="GAA0319443.1"/>
    <property type="molecule type" value="Genomic_DNA"/>
</dbReference>
<sequence>MRPATEKEFRYAALIYHSAFDEELVDHNYNKQDIDNIIDLAQKKLYIDELHELNELGIDGEDWDQKPLH</sequence>
<dbReference type="RefSeq" id="WP_343796496.1">
    <property type="nucleotide sequence ID" value="NZ_BAAADJ010000006.1"/>
</dbReference>
<accession>A0ABN0VX23</accession>
<keyword evidence="2" id="KW-1185">Reference proteome</keyword>
<proteinExistence type="predicted"/>
<comment type="caution">
    <text evidence="1">The sequence shown here is derived from an EMBL/GenBank/DDBJ whole genome shotgun (WGS) entry which is preliminary data.</text>
</comment>
<protein>
    <submittedName>
        <fullName evidence="1">Uncharacterized protein</fullName>
    </submittedName>
</protein>
<dbReference type="Proteomes" id="UP001500782">
    <property type="component" value="Unassembled WGS sequence"/>
</dbReference>
<evidence type="ECO:0000313" key="1">
    <source>
        <dbReference type="EMBL" id="GAA0319443.1"/>
    </source>
</evidence>